<feature type="compositionally biased region" description="Basic residues" evidence="1">
    <location>
        <begin position="82"/>
        <end position="92"/>
    </location>
</feature>
<dbReference type="EMBL" id="REFZ01000015">
    <property type="protein sequence ID" value="RQG98493.1"/>
    <property type="molecule type" value="Genomic_DNA"/>
</dbReference>
<sequence length="182" mass="20315">MDDRRYREGDVDDPGKRDESDHWLSSLLSALESLESRSTAGGNRGGRSIFECDLSIGRVGDDRSGFDRRAADADRSDERRSDRTRRTRRRRERSSNAYHLTTRREEGELLVTADVAGADPGDVRVGFDDSTLVVAVAGSELGRTAIPWDDRSADAWIRNGVLTVRVEPSSNRRSTDAEDDDE</sequence>
<name>A0A3N6M4M9_NATCH</name>
<feature type="compositionally biased region" description="Basic and acidic residues" evidence="1">
    <location>
        <begin position="59"/>
        <end position="81"/>
    </location>
</feature>
<feature type="region of interest" description="Disordered" evidence="1">
    <location>
        <begin position="57"/>
        <end position="104"/>
    </location>
</feature>
<organism evidence="2 3">
    <name type="scientific">Natrarchaeobius chitinivorans</name>
    <dbReference type="NCBI Taxonomy" id="1679083"/>
    <lineage>
        <taxon>Archaea</taxon>
        <taxon>Methanobacteriati</taxon>
        <taxon>Methanobacteriota</taxon>
        <taxon>Stenosarchaea group</taxon>
        <taxon>Halobacteria</taxon>
        <taxon>Halobacteriales</taxon>
        <taxon>Natrialbaceae</taxon>
        <taxon>Natrarchaeobius</taxon>
    </lineage>
</organism>
<keyword evidence="3" id="KW-1185">Reference proteome</keyword>
<dbReference type="Proteomes" id="UP000281431">
    <property type="component" value="Unassembled WGS sequence"/>
</dbReference>
<dbReference type="SUPFAM" id="SSF49764">
    <property type="entry name" value="HSP20-like chaperones"/>
    <property type="match status" value="1"/>
</dbReference>
<feature type="region of interest" description="Disordered" evidence="1">
    <location>
        <begin position="1"/>
        <end position="22"/>
    </location>
</feature>
<accession>A0A3N6M4M9</accession>
<dbReference type="InterPro" id="IPR008978">
    <property type="entry name" value="HSP20-like_chaperone"/>
</dbReference>
<dbReference type="OrthoDB" id="170746at2157"/>
<comment type="caution">
    <text evidence="2">The sequence shown here is derived from an EMBL/GenBank/DDBJ whole genome shotgun (WGS) entry which is preliminary data.</text>
</comment>
<reference evidence="2 3" key="1">
    <citation type="submission" date="2018-10" db="EMBL/GenBank/DDBJ databases">
        <title>Natrarchaeobius chitinivorans gen. nov., sp. nov., and Natrarchaeobius haloalkaliphilus sp. nov., alkaliphilic, chitin-utilizing haloarchaea from hypersaline alkaline lakes.</title>
        <authorList>
            <person name="Sorokin D.Y."/>
            <person name="Elcheninov A.G."/>
            <person name="Kostrikina N.A."/>
            <person name="Bale N.J."/>
            <person name="Sinninghe Damste J.S."/>
            <person name="Khijniak T.V."/>
            <person name="Kublanov I.V."/>
            <person name="Toshchakov S.V."/>
        </authorList>
    </citation>
    <scope>NUCLEOTIDE SEQUENCE [LARGE SCALE GENOMIC DNA]</scope>
    <source>
        <strain evidence="2 3">AArcht7</strain>
    </source>
</reference>
<evidence type="ECO:0000313" key="2">
    <source>
        <dbReference type="EMBL" id="RQG98493.1"/>
    </source>
</evidence>
<gene>
    <name evidence="2" type="ORF">EA472_17710</name>
</gene>
<dbReference type="AlphaFoldDB" id="A0A3N6M4M9"/>
<evidence type="ECO:0000313" key="3">
    <source>
        <dbReference type="Proteomes" id="UP000281431"/>
    </source>
</evidence>
<proteinExistence type="predicted"/>
<evidence type="ECO:0000256" key="1">
    <source>
        <dbReference type="SAM" id="MobiDB-lite"/>
    </source>
</evidence>
<protein>
    <submittedName>
        <fullName evidence="2">Hsp20/alpha crystallin family protein</fullName>
    </submittedName>
</protein>